<keyword evidence="2" id="KW-1185">Reference proteome</keyword>
<dbReference type="KEGG" id="dhy:DESAM_10001"/>
<organism evidence="1 2">
    <name type="scientific">Maridesulfovibrio hydrothermalis AM13 = DSM 14728</name>
    <dbReference type="NCBI Taxonomy" id="1121451"/>
    <lineage>
        <taxon>Bacteria</taxon>
        <taxon>Pseudomonadati</taxon>
        <taxon>Thermodesulfobacteriota</taxon>
        <taxon>Desulfovibrionia</taxon>
        <taxon>Desulfovibrionales</taxon>
        <taxon>Desulfovibrionaceae</taxon>
        <taxon>Maridesulfovibrio</taxon>
    </lineage>
</organism>
<dbReference type="Proteomes" id="UP000010808">
    <property type="component" value="Chromosome"/>
</dbReference>
<evidence type="ECO:0000313" key="2">
    <source>
        <dbReference type="Proteomes" id="UP000010808"/>
    </source>
</evidence>
<dbReference type="EMBL" id="FO203522">
    <property type="protein sequence ID" value="CCO21982.1"/>
    <property type="molecule type" value="Genomic_DNA"/>
</dbReference>
<accession>L0R6Z3</accession>
<dbReference type="STRING" id="1121451.DESAM_10001"/>
<proteinExistence type="predicted"/>
<gene>
    <name evidence="1" type="ORF">DESAM_10001</name>
</gene>
<sequence>MNYSDDCRTRKKELTDKAKEFFPAAD</sequence>
<protein>
    <submittedName>
        <fullName evidence="1">Uncharacterized protein</fullName>
    </submittedName>
</protein>
<dbReference type="AlphaFoldDB" id="L0R6Z3"/>
<reference evidence="1 2" key="1">
    <citation type="submission" date="2012-10" db="EMBL/GenBank/DDBJ databases">
        <authorList>
            <person name="Genoscope - CEA"/>
        </authorList>
    </citation>
    <scope>NUCLEOTIDE SEQUENCE [LARGE SCALE GENOMIC DNA]</scope>
    <source>
        <strain evidence="2">AM13 / DSM 14728</strain>
    </source>
</reference>
<evidence type="ECO:0000313" key="1">
    <source>
        <dbReference type="EMBL" id="CCO21982.1"/>
    </source>
</evidence>
<name>L0R6Z3_9BACT</name>
<dbReference type="HOGENOM" id="CLU_3416733_0_0_7"/>